<sequence length="197" mass="22629">MFSFKFAISHFLHQRKAINRHGLHSPFVYRLVDEVIYDFSEKKVYADIQKKLPAGKKLNAVDKLVGRLAADAHPQSIWILGRHEAYKQALLSAFTQQLTLKSVDNAEDWKGTNLPNLVYLDFKTNPQSAVDYFLKVLNKIKPDTLVIADNINENQLAKAAWRTIQSHSKVTVTVNLFWLGLIYCRPGQVKEDFLIKF</sequence>
<dbReference type="AlphaFoldDB" id="A0A6I4IG19"/>
<name>A0A6I4IG19_9SPHI</name>
<evidence type="ECO:0000313" key="2">
    <source>
        <dbReference type="Proteomes" id="UP000434850"/>
    </source>
</evidence>
<dbReference type="EMBL" id="WQLA01000006">
    <property type="protein sequence ID" value="MVN92578.1"/>
    <property type="molecule type" value="Genomic_DNA"/>
</dbReference>
<dbReference type="Proteomes" id="UP000434850">
    <property type="component" value="Unassembled WGS sequence"/>
</dbReference>
<evidence type="ECO:0008006" key="3">
    <source>
        <dbReference type="Google" id="ProtNLM"/>
    </source>
</evidence>
<gene>
    <name evidence="1" type="ORF">GO816_15675</name>
</gene>
<reference evidence="1 2" key="1">
    <citation type="submission" date="2019-12" db="EMBL/GenBank/DDBJ databases">
        <title>Mucilaginibacter sp. HME9299 genome sequencing and assembly.</title>
        <authorList>
            <person name="Kang H."/>
            <person name="Kim H."/>
            <person name="Joh K."/>
        </authorList>
    </citation>
    <scope>NUCLEOTIDE SEQUENCE [LARGE SCALE GENOMIC DNA]</scope>
    <source>
        <strain evidence="1 2">HME9299</strain>
    </source>
</reference>
<organism evidence="1 2">
    <name type="scientific">Mucilaginibacter aquatilis</name>
    <dbReference type="NCBI Taxonomy" id="1517760"/>
    <lineage>
        <taxon>Bacteria</taxon>
        <taxon>Pseudomonadati</taxon>
        <taxon>Bacteroidota</taxon>
        <taxon>Sphingobacteriia</taxon>
        <taxon>Sphingobacteriales</taxon>
        <taxon>Sphingobacteriaceae</taxon>
        <taxon>Mucilaginibacter</taxon>
    </lineage>
</organism>
<dbReference type="RefSeq" id="WP_157542886.1">
    <property type="nucleotide sequence ID" value="NZ_WQLA01000006.1"/>
</dbReference>
<protein>
    <recommendedName>
        <fullName evidence="3">Class I SAM-dependent methyltransferase</fullName>
    </recommendedName>
</protein>
<comment type="caution">
    <text evidence="1">The sequence shown here is derived from an EMBL/GenBank/DDBJ whole genome shotgun (WGS) entry which is preliminary data.</text>
</comment>
<dbReference type="OrthoDB" id="5464618at2"/>
<keyword evidence="2" id="KW-1185">Reference proteome</keyword>
<evidence type="ECO:0000313" key="1">
    <source>
        <dbReference type="EMBL" id="MVN92578.1"/>
    </source>
</evidence>
<proteinExistence type="predicted"/>
<accession>A0A6I4IG19</accession>